<feature type="transmembrane region" description="Helical" evidence="3">
    <location>
        <begin position="55"/>
        <end position="73"/>
    </location>
</feature>
<evidence type="ECO:0000313" key="5">
    <source>
        <dbReference type="Proteomes" id="UP000053558"/>
    </source>
</evidence>
<dbReference type="Pfam" id="PF04488">
    <property type="entry name" value="Gly_transf_sug"/>
    <property type="match status" value="1"/>
</dbReference>
<keyword evidence="3" id="KW-1133">Transmembrane helix</keyword>
<dbReference type="InterPro" id="IPR029044">
    <property type="entry name" value="Nucleotide-diphossugar_trans"/>
</dbReference>
<evidence type="ECO:0008006" key="6">
    <source>
        <dbReference type="Google" id="ProtNLM"/>
    </source>
</evidence>
<keyword evidence="3" id="KW-0472">Membrane</keyword>
<name>A0A5M3MN72_CONPW</name>
<dbReference type="GO" id="GO:0032040">
    <property type="term" value="C:small-subunit processome"/>
    <property type="evidence" value="ECO:0007669"/>
    <property type="project" value="TreeGrafter"/>
</dbReference>
<dbReference type="PANTHER" id="PTHR22851:SF1">
    <property type="entry name" value="GLYCOSYLTRANSFERASE FAMILY 32 PROTEIN"/>
    <property type="match status" value="1"/>
</dbReference>
<evidence type="ECO:0000256" key="1">
    <source>
        <dbReference type="ARBA" id="ARBA00009003"/>
    </source>
</evidence>
<evidence type="ECO:0000256" key="3">
    <source>
        <dbReference type="SAM" id="Phobius"/>
    </source>
</evidence>
<gene>
    <name evidence="4" type="ORF">CONPUDRAFT_137658</name>
</gene>
<dbReference type="GeneID" id="19201063"/>
<keyword evidence="3" id="KW-0812">Transmembrane</keyword>
<feature type="region of interest" description="Disordered" evidence="2">
    <location>
        <begin position="106"/>
        <end position="207"/>
    </location>
</feature>
<feature type="compositionally biased region" description="Basic and acidic residues" evidence="2">
    <location>
        <begin position="159"/>
        <end position="170"/>
    </location>
</feature>
<dbReference type="InterPro" id="IPR007577">
    <property type="entry name" value="GlycoTrfase_DXD_sugar-bd_CS"/>
</dbReference>
<dbReference type="AlphaFoldDB" id="A0A5M3MN72"/>
<proteinExistence type="inferred from homology"/>
<keyword evidence="5" id="KW-1185">Reference proteome</keyword>
<dbReference type="Proteomes" id="UP000053558">
    <property type="component" value="Unassembled WGS sequence"/>
</dbReference>
<comment type="similarity">
    <text evidence="1">Belongs to the glycosyltransferase 32 family.</text>
</comment>
<evidence type="ECO:0000256" key="2">
    <source>
        <dbReference type="SAM" id="MobiDB-lite"/>
    </source>
</evidence>
<protein>
    <recommendedName>
        <fullName evidence="6">Glycosyltransferase family 32 protein</fullName>
    </recommendedName>
</protein>
<sequence length="829" mass="94196">MPWTRPVKTWQSPYTTPYNLMKDSTDQPSAVREKAHLESLSQPHPPFSNNWTKRILTIYALVIMTTLVYFNLFPPPEPSGHYVTSNDTSDPHFGDILEHPPGEVYAHHLDKQPRPWPVSDAAAGNVAQDSSLEATASVALSDGSEGVSSESVFGSPRGGSRDPGVDETSDRFSPLSSLGSDDDNAKRASESTFADDSAPGGVPNSNQNTRQAVLERDFEKTFAQIFAESHEKDALEESEESTLVFNRWELQRIWLWEILSGHHPSSVKVPRQIGLRSHPANPALPRPKKDASSRYRAYESIVMNTRGTGPQRIYEQLHSALGVTYPPRPVSGGVIDMDVVMEHCAYSQGKYVRDCLEMLRSGAGLDDGRQLRRGKTGDWQYIYREQEQETPSKRVDMPALKSRVVNTGLIRKKDAEWESPLVLPEPLVYTPHTNNQSPCNPENPRILHMFWTGSFTDSPYSSLLSWLYTQNLGLHQPSDASASENICRPQFWMWINPGPAGALPNPSAMDDMLESLRSNPWSAPFLHPRFNDIIQFKLWNTTEQLDSIPELRDEWRRHRDALLNSNGRVIDIKAGDQKVGSDSADSYDRGSVVLSDMVRFILLHRFGGIYVDADTIFLRDWEELWGWTGAFAYRWSHLEAYNTAVLRMNKESAIGSFVLRTALRNDMDFHPKKIWRYLKDAHLDGLLLRAPDALFDSAWLNTDRLQLDRPPQPLFRSFAQFFDTPTNASGAPLTLGFEGFFRGAYSYHFHNFWWKPFDPARNWPDLGSRFMAGEIVARGAANPDLDPDEWDDLLSDDKTDLDWATVLKRTFESFVRGERPNMYGEWIRW</sequence>
<dbReference type="OrthoDB" id="108365at2759"/>
<dbReference type="KEGG" id="cput:CONPUDRAFT_137658"/>
<dbReference type="InterPro" id="IPR051733">
    <property type="entry name" value="WD_repeat_DCAF13/WDSOF1"/>
</dbReference>
<dbReference type="GO" id="GO:0000462">
    <property type="term" value="P:maturation of SSU-rRNA from tricistronic rRNA transcript (SSU-rRNA, 5.8S rRNA, LSU-rRNA)"/>
    <property type="evidence" value="ECO:0007669"/>
    <property type="project" value="TreeGrafter"/>
</dbReference>
<evidence type="ECO:0000313" key="4">
    <source>
        <dbReference type="EMBL" id="EIW80460.1"/>
    </source>
</evidence>
<reference evidence="5" key="1">
    <citation type="journal article" date="2012" name="Science">
        <title>The Paleozoic origin of enzymatic lignin decomposition reconstructed from 31 fungal genomes.</title>
        <authorList>
            <person name="Floudas D."/>
            <person name="Binder M."/>
            <person name="Riley R."/>
            <person name="Barry K."/>
            <person name="Blanchette R.A."/>
            <person name="Henrissat B."/>
            <person name="Martinez A.T."/>
            <person name="Otillar R."/>
            <person name="Spatafora J.W."/>
            <person name="Yadav J.S."/>
            <person name="Aerts A."/>
            <person name="Benoit I."/>
            <person name="Boyd A."/>
            <person name="Carlson A."/>
            <person name="Copeland A."/>
            <person name="Coutinho P.M."/>
            <person name="de Vries R.P."/>
            <person name="Ferreira P."/>
            <person name="Findley K."/>
            <person name="Foster B."/>
            <person name="Gaskell J."/>
            <person name="Glotzer D."/>
            <person name="Gorecki P."/>
            <person name="Heitman J."/>
            <person name="Hesse C."/>
            <person name="Hori C."/>
            <person name="Igarashi K."/>
            <person name="Jurgens J.A."/>
            <person name="Kallen N."/>
            <person name="Kersten P."/>
            <person name="Kohler A."/>
            <person name="Kuees U."/>
            <person name="Kumar T.K.A."/>
            <person name="Kuo A."/>
            <person name="LaButti K."/>
            <person name="Larrondo L.F."/>
            <person name="Lindquist E."/>
            <person name="Ling A."/>
            <person name="Lombard V."/>
            <person name="Lucas S."/>
            <person name="Lundell T."/>
            <person name="Martin R."/>
            <person name="McLaughlin D.J."/>
            <person name="Morgenstern I."/>
            <person name="Morin E."/>
            <person name="Murat C."/>
            <person name="Nagy L.G."/>
            <person name="Nolan M."/>
            <person name="Ohm R.A."/>
            <person name="Patyshakuliyeva A."/>
            <person name="Rokas A."/>
            <person name="Ruiz-Duenas F.J."/>
            <person name="Sabat G."/>
            <person name="Salamov A."/>
            <person name="Samejima M."/>
            <person name="Schmutz J."/>
            <person name="Slot J.C."/>
            <person name="St John F."/>
            <person name="Stenlid J."/>
            <person name="Sun H."/>
            <person name="Sun S."/>
            <person name="Syed K."/>
            <person name="Tsang A."/>
            <person name="Wiebenga A."/>
            <person name="Young D."/>
            <person name="Pisabarro A."/>
            <person name="Eastwood D.C."/>
            <person name="Martin F."/>
            <person name="Cullen D."/>
            <person name="Grigoriev I.V."/>
            <person name="Hibbett D.S."/>
        </authorList>
    </citation>
    <scope>NUCLEOTIDE SEQUENCE [LARGE SCALE GENOMIC DNA]</scope>
    <source>
        <strain evidence="5">RWD-64-598 SS2</strain>
    </source>
</reference>
<dbReference type="EMBL" id="JH711579">
    <property type="protein sequence ID" value="EIW80460.1"/>
    <property type="molecule type" value="Genomic_DNA"/>
</dbReference>
<feature type="compositionally biased region" description="Low complexity" evidence="2">
    <location>
        <begin position="141"/>
        <end position="155"/>
    </location>
</feature>
<dbReference type="Gene3D" id="3.90.550.20">
    <property type="match status" value="1"/>
</dbReference>
<accession>A0A5M3MN72</accession>
<dbReference type="SUPFAM" id="SSF53448">
    <property type="entry name" value="Nucleotide-diphospho-sugar transferases"/>
    <property type="match status" value="1"/>
</dbReference>
<organism evidence="4 5">
    <name type="scientific">Coniophora puteana (strain RWD-64-598)</name>
    <name type="common">Brown rot fungus</name>
    <dbReference type="NCBI Taxonomy" id="741705"/>
    <lineage>
        <taxon>Eukaryota</taxon>
        <taxon>Fungi</taxon>
        <taxon>Dikarya</taxon>
        <taxon>Basidiomycota</taxon>
        <taxon>Agaricomycotina</taxon>
        <taxon>Agaricomycetes</taxon>
        <taxon>Agaricomycetidae</taxon>
        <taxon>Boletales</taxon>
        <taxon>Coniophorineae</taxon>
        <taxon>Coniophoraceae</taxon>
        <taxon>Coniophora</taxon>
    </lineage>
</organism>
<comment type="caution">
    <text evidence="4">The sequence shown here is derived from an EMBL/GenBank/DDBJ whole genome shotgun (WGS) entry which is preliminary data.</text>
</comment>
<dbReference type="PANTHER" id="PTHR22851">
    <property type="entry name" value="U3 SMALL NUCLEOLAR RNA U3 SNORNA ASSOCIATED PROTEIN"/>
    <property type="match status" value="1"/>
</dbReference>
<dbReference type="RefSeq" id="XP_007769407.1">
    <property type="nucleotide sequence ID" value="XM_007771217.1"/>
</dbReference>